<name>A0AAW1RTH4_9CHLO</name>
<organism evidence="2 3">
    <name type="scientific">Elliptochloris bilobata</name>
    <dbReference type="NCBI Taxonomy" id="381761"/>
    <lineage>
        <taxon>Eukaryota</taxon>
        <taxon>Viridiplantae</taxon>
        <taxon>Chlorophyta</taxon>
        <taxon>core chlorophytes</taxon>
        <taxon>Trebouxiophyceae</taxon>
        <taxon>Trebouxiophyceae incertae sedis</taxon>
        <taxon>Elliptochloris clade</taxon>
        <taxon>Elliptochloris</taxon>
    </lineage>
</organism>
<dbReference type="AlphaFoldDB" id="A0AAW1RTH4"/>
<dbReference type="EMBL" id="JALJOU010000024">
    <property type="protein sequence ID" value="KAK9837031.1"/>
    <property type="molecule type" value="Genomic_DNA"/>
</dbReference>
<evidence type="ECO:0000313" key="3">
    <source>
        <dbReference type="Proteomes" id="UP001445335"/>
    </source>
</evidence>
<evidence type="ECO:0000313" key="2">
    <source>
        <dbReference type="EMBL" id="KAK9837031.1"/>
    </source>
</evidence>
<gene>
    <name evidence="2" type="ORF">WJX81_008262</name>
</gene>
<dbReference type="PROSITE" id="PS51257">
    <property type="entry name" value="PROKAR_LIPOPROTEIN"/>
    <property type="match status" value="1"/>
</dbReference>
<accession>A0AAW1RTH4</accession>
<keyword evidence="3" id="KW-1185">Reference proteome</keyword>
<keyword evidence="1" id="KW-0732">Signal</keyword>
<reference evidence="2 3" key="1">
    <citation type="journal article" date="2024" name="Nat. Commun.">
        <title>Phylogenomics reveals the evolutionary origins of lichenization in chlorophyte algae.</title>
        <authorList>
            <person name="Puginier C."/>
            <person name="Libourel C."/>
            <person name="Otte J."/>
            <person name="Skaloud P."/>
            <person name="Haon M."/>
            <person name="Grisel S."/>
            <person name="Petersen M."/>
            <person name="Berrin J.G."/>
            <person name="Delaux P.M."/>
            <person name="Dal Grande F."/>
            <person name="Keller J."/>
        </authorList>
    </citation>
    <scope>NUCLEOTIDE SEQUENCE [LARGE SCALE GENOMIC DNA]</scope>
    <source>
        <strain evidence="2 3">SAG 245.80</strain>
    </source>
</reference>
<proteinExistence type="predicted"/>
<protein>
    <recommendedName>
        <fullName evidence="4">Ascorbate peroxidase</fullName>
    </recommendedName>
</protein>
<sequence>MVSGKMQFFVLVLLLAACAVASASEFGVSSGRKLSQDAGAETFFHPSGKIPDWHDAVEKAIFGFNKANADAAASATQGRRLDEGTGSAETYFHGTAPKPSMSDIHQAIFGFNQQGSGRKLHQAKDETFWPKFHGTAPKPSLGQIHKAIFGFNADGSKLMPEAFAPAPSATAGRRLLQDTHDETFFHGTAPKPSLGDVHKAIFGFNDANSETFHGTFPKPSMSDVHKAIFGFNADLSAKAPAPVMGGRKLLQAHDETFWPKFHGTAPKPSLGQIHKAIFGFNADGSKLMPEAFAPAPAATAGRHLLQDAHDETFFHGTAPKPSFGDVHQAIFGFNNDPASSETFHGTFPKPSLSDIHQAIFGFNSQSEVAPKALSAKAPAPKH</sequence>
<feature type="signal peptide" evidence="1">
    <location>
        <begin position="1"/>
        <end position="23"/>
    </location>
</feature>
<feature type="chain" id="PRO_5043508839" description="Ascorbate peroxidase" evidence="1">
    <location>
        <begin position="24"/>
        <end position="382"/>
    </location>
</feature>
<evidence type="ECO:0000256" key="1">
    <source>
        <dbReference type="SAM" id="SignalP"/>
    </source>
</evidence>
<comment type="caution">
    <text evidence="2">The sequence shown here is derived from an EMBL/GenBank/DDBJ whole genome shotgun (WGS) entry which is preliminary data.</text>
</comment>
<evidence type="ECO:0008006" key="4">
    <source>
        <dbReference type="Google" id="ProtNLM"/>
    </source>
</evidence>
<dbReference type="Proteomes" id="UP001445335">
    <property type="component" value="Unassembled WGS sequence"/>
</dbReference>